<keyword evidence="4" id="KW-0687">Ribonucleoprotein</keyword>
<evidence type="ECO:0000256" key="1">
    <source>
        <dbReference type="ARBA" id="ARBA00004496"/>
    </source>
</evidence>
<feature type="region of interest" description="Disordered" evidence="5">
    <location>
        <begin position="185"/>
        <end position="220"/>
    </location>
</feature>
<proteinExistence type="predicted"/>
<protein>
    <submittedName>
        <fullName evidence="6">Uncharacterized protein</fullName>
    </submittedName>
</protein>
<dbReference type="InterPro" id="IPR002778">
    <property type="entry name" value="Signal_recog_particle_SRP19"/>
</dbReference>
<dbReference type="PANTHER" id="PTHR17453:SF0">
    <property type="entry name" value="SIGNAL RECOGNITION PARTICLE 19 KDA PROTEIN"/>
    <property type="match status" value="1"/>
</dbReference>
<dbReference type="GO" id="GO:0006617">
    <property type="term" value="P:SRP-dependent cotranslational protein targeting to membrane, signal sequence recognition"/>
    <property type="evidence" value="ECO:0007669"/>
    <property type="project" value="TreeGrafter"/>
</dbReference>
<name>A0AAD5XQN3_9FUNG</name>
<evidence type="ECO:0000256" key="4">
    <source>
        <dbReference type="ARBA" id="ARBA00023274"/>
    </source>
</evidence>
<reference evidence="6" key="1">
    <citation type="submission" date="2020-05" db="EMBL/GenBank/DDBJ databases">
        <title>Phylogenomic resolution of chytrid fungi.</title>
        <authorList>
            <person name="Stajich J.E."/>
            <person name="Amses K."/>
            <person name="Simmons R."/>
            <person name="Seto K."/>
            <person name="Myers J."/>
            <person name="Bonds A."/>
            <person name="Quandt C.A."/>
            <person name="Barry K."/>
            <person name="Liu P."/>
            <person name="Grigoriev I."/>
            <person name="Longcore J.E."/>
            <person name="James T.Y."/>
        </authorList>
    </citation>
    <scope>NUCLEOTIDE SEQUENCE</scope>
    <source>
        <strain evidence="6">JEL0379</strain>
    </source>
</reference>
<keyword evidence="3" id="KW-0733">Signal recognition particle</keyword>
<comment type="caution">
    <text evidence="6">The sequence shown here is derived from an EMBL/GenBank/DDBJ whole genome shotgun (WGS) entry which is preliminary data.</text>
</comment>
<evidence type="ECO:0000313" key="6">
    <source>
        <dbReference type="EMBL" id="KAJ3177445.1"/>
    </source>
</evidence>
<accession>A0AAD5XQN3</accession>
<gene>
    <name evidence="6" type="ORF">HDU87_004464</name>
</gene>
<dbReference type="AlphaFoldDB" id="A0AAD5XQN3"/>
<comment type="subcellular location">
    <subcellularLocation>
        <location evidence="1">Cytoplasm</location>
    </subcellularLocation>
</comment>
<dbReference type="PANTHER" id="PTHR17453">
    <property type="entry name" value="SIGNAL RECOGNITION PARTICLE 19 KD PROTEIN"/>
    <property type="match status" value="1"/>
</dbReference>
<sequence length="220" mass="23930">MDPDDIDDMDFDLPAGVGQMQLNAGAGPTPHPLGVAEAHRQRLLDEQRKSEAEMKEASKTWTCVYPIYISPTGKSHRKIPLSLCPTPTPAALYIAECVHFLRLPAAIEPEARHPADPLVFGRIKVQLRDPATKKHLNPQITSKKKLLREIAKYYNGIELKLNQANPKVKQMALASRSELSSVVGDLSGTVEPEVKPEAKAVTDAKPSASGGGGKKKGKKK</sequence>
<feature type="compositionally biased region" description="Basic and acidic residues" evidence="5">
    <location>
        <begin position="192"/>
        <end position="202"/>
    </location>
</feature>
<dbReference type="GO" id="GO:0008312">
    <property type="term" value="F:7S RNA binding"/>
    <property type="evidence" value="ECO:0007669"/>
    <property type="project" value="InterPro"/>
</dbReference>
<dbReference type="Proteomes" id="UP001212152">
    <property type="component" value="Unassembled WGS sequence"/>
</dbReference>
<dbReference type="EMBL" id="JADGJQ010000033">
    <property type="protein sequence ID" value="KAJ3177445.1"/>
    <property type="molecule type" value="Genomic_DNA"/>
</dbReference>
<dbReference type="GO" id="GO:0005786">
    <property type="term" value="C:signal recognition particle, endoplasmic reticulum targeting"/>
    <property type="evidence" value="ECO:0007669"/>
    <property type="project" value="UniProtKB-KW"/>
</dbReference>
<organism evidence="6 7">
    <name type="scientific">Geranomyces variabilis</name>
    <dbReference type="NCBI Taxonomy" id="109894"/>
    <lineage>
        <taxon>Eukaryota</taxon>
        <taxon>Fungi</taxon>
        <taxon>Fungi incertae sedis</taxon>
        <taxon>Chytridiomycota</taxon>
        <taxon>Chytridiomycota incertae sedis</taxon>
        <taxon>Chytridiomycetes</taxon>
        <taxon>Spizellomycetales</taxon>
        <taxon>Powellomycetaceae</taxon>
        <taxon>Geranomyces</taxon>
    </lineage>
</organism>
<evidence type="ECO:0000256" key="5">
    <source>
        <dbReference type="SAM" id="MobiDB-lite"/>
    </source>
</evidence>
<evidence type="ECO:0000256" key="3">
    <source>
        <dbReference type="ARBA" id="ARBA00023135"/>
    </source>
</evidence>
<dbReference type="Gene3D" id="3.30.56.30">
    <property type="entry name" value="Signal recognition particle, SRP19-like subunit"/>
    <property type="match status" value="1"/>
</dbReference>
<evidence type="ECO:0000256" key="2">
    <source>
        <dbReference type="ARBA" id="ARBA00022490"/>
    </source>
</evidence>
<keyword evidence="2" id="KW-0963">Cytoplasm</keyword>
<dbReference type="InterPro" id="IPR036521">
    <property type="entry name" value="SRP19-like_sf"/>
</dbReference>
<evidence type="ECO:0000313" key="7">
    <source>
        <dbReference type="Proteomes" id="UP001212152"/>
    </source>
</evidence>
<keyword evidence="7" id="KW-1185">Reference proteome</keyword>
<dbReference type="Pfam" id="PF01922">
    <property type="entry name" value="SRP19"/>
    <property type="match status" value="1"/>
</dbReference>
<dbReference type="SUPFAM" id="SSF69695">
    <property type="entry name" value="SRP19"/>
    <property type="match status" value="1"/>
</dbReference>